<keyword evidence="1" id="KW-1133">Transmembrane helix</keyword>
<evidence type="ECO:0000313" key="2">
    <source>
        <dbReference type="EMBL" id="AET60010.1"/>
    </source>
</evidence>
<reference evidence="2 3" key="3">
    <citation type="journal article" date="2012" name="J. Bacteriol.">
        <title>Genome Sequence of Paenibacillus terrae HPL-003, a Xylanase-Producing Bacterium Isolated from Soil Found in Forest Residue.</title>
        <authorList>
            <person name="Shin S.H."/>
            <person name="Kim S."/>
            <person name="Kim J.Y."/>
            <person name="Song H.Y."/>
            <person name="Cho S.J."/>
            <person name="Kim D.R."/>
            <person name="Lee K.I."/>
            <person name="Lim H.K."/>
            <person name="Park N.J."/>
            <person name="Hwang I.T."/>
            <person name="Yang K.S."/>
        </authorList>
    </citation>
    <scope>NUCLEOTIDE SEQUENCE [LARGE SCALE GENOMIC DNA]</scope>
    <source>
        <strain evidence="2 3">HPL-003</strain>
    </source>
</reference>
<reference evidence="3" key="1">
    <citation type="submission" date="2011-11" db="EMBL/GenBank/DDBJ databases">
        <title>Complete sequence of Paenibacillus terrae HPL-003.</title>
        <authorList>
            <person name="Shin S.H."/>
            <person name="Kim S."/>
            <person name="Kim J.Y."/>
        </authorList>
    </citation>
    <scope>NUCLEOTIDE SEQUENCE [LARGE SCALE GENOMIC DNA]</scope>
    <source>
        <strain evidence="3">HPL-003</strain>
    </source>
</reference>
<feature type="transmembrane region" description="Helical" evidence="1">
    <location>
        <begin position="40"/>
        <end position="57"/>
    </location>
</feature>
<dbReference type="HOGENOM" id="CLU_2975119_0_0_9"/>
<accession>G7W0S3</accession>
<sequence>MQKRACQKFIEKNGWNTLKRGFLDIRLLQWIGMKYKELNMMRNIIHTIYFFVFYSFMA</sequence>
<protein>
    <submittedName>
        <fullName evidence="2">Uncharacterized protein</fullName>
    </submittedName>
</protein>
<proteinExistence type="predicted"/>
<gene>
    <name evidence="2" type="ordered locus">HPL003_16320</name>
</gene>
<dbReference type="EMBL" id="CP003107">
    <property type="protein sequence ID" value="AET60010.1"/>
    <property type="molecule type" value="Genomic_DNA"/>
</dbReference>
<evidence type="ECO:0000256" key="1">
    <source>
        <dbReference type="SAM" id="Phobius"/>
    </source>
</evidence>
<reference key="2">
    <citation type="submission" date="2011-11" db="EMBL/GenBank/DDBJ databases">
        <authorList>
            <person name="Shin S.H."/>
            <person name="Kim S."/>
            <person name="Kim J.Y."/>
        </authorList>
    </citation>
    <scope>NUCLEOTIDE SEQUENCE</scope>
    <source>
        <strain>HPL-003</strain>
    </source>
</reference>
<keyword evidence="1" id="KW-0472">Membrane</keyword>
<dbReference type="KEGG" id="pta:HPL003_16320"/>
<evidence type="ECO:0000313" key="3">
    <source>
        <dbReference type="Proteomes" id="UP000005876"/>
    </source>
</evidence>
<name>G7W0S3_PAETH</name>
<organism evidence="2 3">
    <name type="scientific">Paenibacillus terrae (strain HPL-003)</name>
    <dbReference type="NCBI Taxonomy" id="985665"/>
    <lineage>
        <taxon>Bacteria</taxon>
        <taxon>Bacillati</taxon>
        <taxon>Bacillota</taxon>
        <taxon>Bacilli</taxon>
        <taxon>Bacillales</taxon>
        <taxon>Paenibacillaceae</taxon>
        <taxon>Paenibacillus</taxon>
    </lineage>
</organism>
<dbReference type="Proteomes" id="UP000005876">
    <property type="component" value="Chromosome"/>
</dbReference>
<keyword evidence="1" id="KW-0812">Transmembrane</keyword>
<dbReference type="AlphaFoldDB" id="G7W0S3"/>